<dbReference type="NCBIfam" id="TIGR02937">
    <property type="entry name" value="sigma70-ECF"/>
    <property type="match status" value="1"/>
</dbReference>
<comment type="similarity">
    <text evidence="1">Belongs to the sigma-70 factor family. ECF subfamily.</text>
</comment>
<dbReference type="Gene3D" id="1.10.1740.10">
    <property type="match status" value="1"/>
</dbReference>
<evidence type="ECO:0000259" key="8">
    <source>
        <dbReference type="Pfam" id="PF08281"/>
    </source>
</evidence>
<feature type="domain" description="RNA polymerase sigma factor 70 region 4 type 2" evidence="8">
    <location>
        <begin position="115"/>
        <end position="163"/>
    </location>
</feature>
<dbReference type="STRING" id="1210089.GCA_001613165_05248"/>
<dbReference type="InterPro" id="IPR013325">
    <property type="entry name" value="RNA_pol_sigma_r2"/>
</dbReference>
<dbReference type="Pfam" id="PF08281">
    <property type="entry name" value="Sigma70_r4_2"/>
    <property type="match status" value="1"/>
</dbReference>
<evidence type="ECO:0000313" key="9">
    <source>
        <dbReference type="EMBL" id="RDI49995.1"/>
    </source>
</evidence>
<dbReference type="InterPro" id="IPR007627">
    <property type="entry name" value="RNA_pol_sigma70_r2"/>
</dbReference>
<keyword evidence="4" id="KW-0731">Sigma factor</keyword>
<evidence type="ECO:0000313" key="10">
    <source>
        <dbReference type="Proteomes" id="UP000255355"/>
    </source>
</evidence>
<feature type="domain" description="RNA polymerase sigma-70 region 2" evidence="7">
    <location>
        <begin position="19"/>
        <end position="83"/>
    </location>
</feature>
<dbReference type="GO" id="GO:0016987">
    <property type="term" value="F:sigma factor activity"/>
    <property type="evidence" value="ECO:0007669"/>
    <property type="project" value="UniProtKB-KW"/>
</dbReference>
<dbReference type="InterPro" id="IPR013324">
    <property type="entry name" value="RNA_pol_sigma_r3/r4-like"/>
</dbReference>
<accession>A0A370H1V0</accession>
<dbReference type="EMBL" id="QQAZ01000006">
    <property type="protein sequence ID" value="RDI49995.1"/>
    <property type="molecule type" value="Genomic_DNA"/>
</dbReference>
<dbReference type="OrthoDB" id="3211555at2"/>
<keyword evidence="5" id="KW-0238">DNA-binding</keyword>
<evidence type="ECO:0000256" key="1">
    <source>
        <dbReference type="ARBA" id="ARBA00010641"/>
    </source>
</evidence>
<sequence length="300" mass="33189">MVDVTPPVTATLEDATRDFEAHRKLLFSMAYNMLGSVADVEDVLQETWLAWSATERAAVDNPRAYLVRIAVNTALARLKRARRDREAYRGLWLPDPVADDSDHTIRSETASYAMMVVLEALTPLERAVFVLQEAFGYSHPEIADILGRTHESVRQLAHRAKVHIRDRRGYYRTDPATQRVATERFLDAALGGDLNALLAVLAPDVAMWTDGGGRKGTARRVVTGRDRILRLISSGFRTLAELSARIVDLNGAPAAIVRRDGAEFAALILDLDPDGTVRTIYTVVNPDKLHGLTPTTYAQS</sequence>
<dbReference type="InterPro" id="IPR052704">
    <property type="entry name" value="ECF_Sigma-70_Domain"/>
</dbReference>
<dbReference type="InterPro" id="IPR032710">
    <property type="entry name" value="NTF2-like_dom_sf"/>
</dbReference>
<dbReference type="PANTHER" id="PTHR30173:SF36">
    <property type="entry name" value="ECF RNA POLYMERASE SIGMA FACTOR SIGJ"/>
    <property type="match status" value="1"/>
</dbReference>
<dbReference type="RefSeq" id="WP_068024909.1">
    <property type="nucleotide sequence ID" value="NZ_QQAZ01000006.1"/>
</dbReference>
<dbReference type="Gene3D" id="3.10.450.50">
    <property type="match status" value="1"/>
</dbReference>
<evidence type="ECO:0000256" key="3">
    <source>
        <dbReference type="ARBA" id="ARBA00023015"/>
    </source>
</evidence>
<evidence type="ECO:0000256" key="5">
    <source>
        <dbReference type="ARBA" id="ARBA00023125"/>
    </source>
</evidence>
<keyword evidence="6" id="KW-0804">Transcription</keyword>
<dbReference type="GO" id="GO:0003677">
    <property type="term" value="F:DNA binding"/>
    <property type="evidence" value="ECO:0007669"/>
    <property type="project" value="UniProtKB-KW"/>
</dbReference>
<evidence type="ECO:0000256" key="4">
    <source>
        <dbReference type="ARBA" id="ARBA00023082"/>
    </source>
</evidence>
<dbReference type="SUPFAM" id="SSF88659">
    <property type="entry name" value="Sigma3 and sigma4 domains of RNA polymerase sigma factors"/>
    <property type="match status" value="1"/>
</dbReference>
<keyword evidence="10" id="KW-1185">Reference proteome</keyword>
<keyword evidence="3" id="KW-0805">Transcription regulation</keyword>
<evidence type="ECO:0000259" key="7">
    <source>
        <dbReference type="Pfam" id="PF04542"/>
    </source>
</evidence>
<dbReference type="CDD" id="cd06171">
    <property type="entry name" value="Sigma70_r4"/>
    <property type="match status" value="1"/>
</dbReference>
<gene>
    <name evidence="9" type="ORF">DFR68_106433</name>
</gene>
<evidence type="ECO:0000256" key="2">
    <source>
        <dbReference type="ARBA" id="ARBA00011344"/>
    </source>
</evidence>
<dbReference type="InterPro" id="IPR036388">
    <property type="entry name" value="WH-like_DNA-bd_sf"/>
</dbReference>
<comment type="subunit">
    <text evidence="2">Interacts transiently with the RNA polymerase catalytic core formed by RpoA, RpoB, RpoC and RpoZ (2 alpha, 1 beta, 1 beta' and 1 omega subunit) to form the RNA polymerase holoenzyme that can initiate transcription.</text>
</comment>
<organism evidence="9 10">
    <name type="scientific">Nocardia mexicana</name>
    <dbReference type="NCBI Taxonomy" id="279262"/>
    <lineage>
        <taxon>Bacteria</taxon>
        <taxon>Bacillati</taxon>
        <taxon>Actinomycetota</taxon>
        <taxon>Actinomycetes</taxon>
        <taxon>Mycobacteriales</taxon>
        <taxon>Nocardiaceae</taxon>
        <taxon>Nocardia</taxon>
    </lineage>
</organism>
<dbReference type="SUPFAM" id="SSF88946">
    <property type="entry name" value="Sigma2 domain of RNA polymerase sigma factors"/>
    <property type="match status" value="1"/>
</dbReference>
<comment type="caution">
    <text evidence="9">The sequence shown here is derived from an EMBL/GenBank/DDBJ whole genome shotgun (WGS) entry which is preliminary data.</text>
</comment>
<proteinExistence type="inferred from homology"/>
<evidence type="ECO:0000256" key="6">
    <source>
        <dbReference type="ARBA" id="ARBA00023163"/>
    </source>
</evidence>
<dbReference type="PANTHER" id="PTHR30173">
    <property type="entry name" value="SIGMA 19 FACTOR"/>
    <property type="match status" value="1"/>
</dbReference>
<dbReference type="InterPro" id="IPR014284">
    <property type="entry name" value="RNA_pol_sigma-70_dom"/>
</dbReference>
<dbReference type="SUPFAM" id="SSF54427">
    <property type="entry name" value="NTF2-like"/>
    <property type="match status" value="1"/>
</dbReference>
<dbReference type="Pfam" id="PF04542">
    <property type="entry name" value="Sigma70_r2"/>
    <property type="match status" value="1"/>
</dbReference>
<dbReference type="InterPro" id="IPR013249">
    <property type="entry name" value="RNA_pol_sigma70_r4_t2"/>
</dbReference>
<reference evidence="9 10" key="1">
    <citation type="submission" date="2018-07" db="EMBL/GenBank/DDBJ databases">
        <title>Genomic Encyclopedia of Type Strains, Phase IV (KMG-IV): sequencing the most valuable type-strain genomes for metagenomic binning, comparative biology and taxonomic classification.</title>
        <authorList>
            <person name="Goeker M."/>
        </authorList>
    </citation>
    <scope>NUCLEOTIDE SEQUENCE [LARGE SCALE GENOMIC DNA]</scope>
    <source>
        <strain evidence="9 10">DSM 44952</strain>
    </source>
</reference>
<dbReference type="AlphaFoldDB" id="A0A370H1V0"/>
<dbReference type="Gene3D" id="1.10.10.10">
    <property type="entry name" value="Winged helix-like DNA-binding domain superfamily/Winged helix DNA-binding domain"/>
    <property type="match status" value="1"/>
</dbReference>
<protein>
    <submittedName>
        <fullName evidence="9">RNA polymerase sigma-70 factor (ECF subfamily)</fullName>
    </submittedName>
</protein>
<dbReference type="NCBIfam" id="NF007214">
    <property type="entry name" value="PRK09636.1"/>
    <property type="match status" value="1"/>
</dbReference>
<name>A0A370H1V0_9NOCA</name>
<dbReference type="Proteomes" id="UP000255355">
    <property type="component" value="Unassembled WGS sequence"/>
</dbReference>
<dbReference type="GO" id="GO:0006352">
    <property type="term" value="P:DNA-templated transcription initiation"/>
    <property type="evidence" value="ECO:0007669"/>
    <property type="project" value="InterPro"/>
</dbReference>